<reference evidence="3" key="2">
    <citation type="submission" date="2025-08" db="UniProtKB">
        <authorList>
            <consortium name="Ensembl"/>
        </authorList>
    </citation>
    <scope>IDENTIFICATION</scope>
</reference>
<dbReference type="PANTHER" id="PTHR38706">
    <property type="entry name" value="SI:CH211-198C19.1-RELATED"/>
    <property type="match status" value="1"/>
</dbReference>
<keyword evidence="2" id="KW-0732">Signal</keyword>
<evidence type="ECO:0000313" key="4">
    <source>
        <dbReference type="Proteomes" id="UP000694558"/>
    </source>
</evidence>
<dbReference type="Proteomes" id="UP000694558">
    <property type="component" value="Chromosome 19"/>
</dbReference>
<keyword evidence="1" id="KW-0812">Transmembrane</keyword>
<organism evidence="3 4">
    <name type="scientific">Scophthalmus maximus</name>
    <name type="common">Turbot</name>
    <name type="synonym">Psetta maxima</name>
    <dbReference type="NCBI Taxonomy" id="52904"/>
    <lineage>
        <taxon>Eukaryota</taxon>
        <taxon>Metazoa</taxon>
        <taxon>Chordata</taxon>
        <taxon>Craniata</taxon>
        <taxon>Vertebrata</taxon>
        <taxon>Euteleostomi</taxon>
        <taxon>Actinopterygii</taxon>
        <taxon>Neopterygii</taxon>
        <taxon>Teleostei</taxon>
        <taxon>Neoteleostei</taxon>
        <taxon>Acanthomorphata</taxon>
        <taxon>Carangaria</taxon>
        <taxon>Pleuronectiformes</taxon>
        <taxon>Pleuronectoidei</taxon>
        <taxon>Scophthalmidae</taxon>
        <taxon>Scophthalmus</taxon>
    </lineage>
</organism>
<feature type="signal peptide" evidence="2">
    <location>
        <begin position="1"/>
        <end position="24"/>
    </location>
</feature>
<evidence type="ECO:0000313" key="3">
    <source>
        <dbReference type="Ensembl" id="ENSSMAP00000021804.1"/>
    </source>
</evidence>
<feature type="chain" id="PRO_5034861367" evidence="2">
    <location>
        <begin position="25"/>
        <end position="289"/>
    </location>
</feature>
<feature type="transmembrane region" description="Helical" evidence="1">
    <location>
        <begin position="266"/>
        <end position="283"/>
    </location>
</feature>
<dbReference type="Ensembl" id="ENSSMAT00000022059.2">
    <property type="protein sequence ID" value="ENSSMAP00000021804.1"/>
    <property type="gene ID" value="ENSSMAG00000013352.2"/>
</dbReference>
<dbReference type="GeneTree" id="ENSGT00730000111690"/>
<name>A0A8D3AQC7_SCOMX</name>
<dbReference type="OMA" id="DIRNTWG"/>
<keyword evidence="1" id="KW-1133">Transmembrane helix</keyword>
<proteinExistence type="predicted"/>
<accession>A0A8D3AQC7</accession>
<sequence length="289" mass="32849">MGRVSGRGTSCCVALFLALTSVSAVERLNSINDLKKIYLGQSVPKHSLLLLHWFASIIEIDRNNVIQLPFDPNNGDYGSHHYGNFDRLLDPPPHGQRYYTVGNLNTDASEELPDYVVNPRAEYVGGNRDRIIVRIQNGRWQRTDRVFITQHYGISPYATEYDPEHTYEITPNLLRQIREFSVVTSQQELSMLRNRFGSNANESQLWDIRNTWGVLAGLGLLLFIVIKEGYNYNQHYNQQSTTLQGAGNFPEYRQNHGNGDCTDACAIFIAVVIFLALFLFIISSSDRRG</sequence>
<keyword evidence="1" id="KW-0472">Membrane</keyword>
<reference evidence="3" key="1">
    <citation type="submission" date="2023-05" db="EMBL/GenBank/DDBJ databases">
        <title>High-quality long-read genome of Scophthalmus maximus.</title>
        <authorList>
            <person name="Lien S."/>
            <person name="Martinez P."/>
        </authorList>
    </citation>
    <scope>NUCLEOTIDE SEQUENCE [LARGE SCALE GENOMIC DNA]</scope>
</reference>
<dbReference type="AlphaFoldDB" id="A0A8D3AQC7"/>
<dbReference type="PANTHER" id="PTHR38706:SF2">
    <property type="match status" value="1"/>
</dbReference>
<protein>
    <submittedName>
        <fullName evidence="3">Uncharacterized protein</fullName>
    </submittedName>
</protein>
<evidence type="ECO:0000256" key="2">
    <source>
        <dbReference type="SAM" id="SignalP"/>
    </source>
</evidence>
<evidence type="ECO:0000256" key="1">
    <source>
        <dbReference type="SAM" id="Phobius"/>
    </source>
</evidence>